<keyword evidence="5" id="KW-0539">Nucleus</keyword>
<evidence type="ECO:0000256" key="4">
    <source>
        <dbReference type="ARBA" id="ARBA00023163"/>
    </source>
</evidence>
<dbReference type="VEuPathDB" id="FungiDB:P170DRAFT_504723"/>
<dbReference type="PANTHER" id="PTHR47660:SF2">
    <property type="entry name" value="TRANSCRIPTION FACTOR WITH C2H2 AND ZN(2)-CYS(6) DNA BINDING DOMAIN (EUROFUNG)"/>
    <property type="match status" value="1"/>
</dbReference>
<dbReference type="InterPro" id="IPR007219">
    <property type="entry name" value="XnlR_reg_dom"/>
</dbReference>
<comment type="caution">
    <text evidence="7">The sequence shown here is derived from an EMBL/GenBank/DDBJ whole genome shotgun (WGS) entry which is preliminary data.</text>
</comment>
<dbReference type="GO" id="GO:0008270">
    <property type="term" value="F:zinc ion binding"/>
    <property type="evidence" value="ECO:0007669"/>
    <property type="project" value="InterPro"/>
</dbReference>
<dbReference type="GeneID" id="36561926"/>
<evidence type="ECO:0000256" key="3">
    <source>
        <dbReference type="ARBA" id="ARBA00023015"/>
    </source>
</evidence>
<evidence type="ECO:0000256" key="2">
    <source>
        <dbReference type="ARBA" id="ARBA00022833"/>
    </source>
</evidence>
<protein>
    <recommendedName>
        <fullName evidence="6">Xylanolytic transcriptional activator regulatory domain-containing protein</fullName>
    </recommendedName>
</protein>
<dbReference type="OrthoDB" id="10018191at2759"/>
<sequence>MTAEDVTQDLTTDYLSLSMVQSGDSPRVSTVTVSGAGSDDVALDHLVSRSLQPIHNDTAAENLSDSFGPAEITDGGGNPLEAIVTAPHLLPDNVNEAFQDSVNTQDLHASDIEIETGWASWLLCDDFNLDSINSSLLQATAGEASLDYHTDFTEQFNIQPLNMNSLPMKRKFQQDGDSIRRKWHTYCQPTPLGGMAPDPTPENGQIDEAYRQELAERLQPRVQTGILPSTTFIQLCLRAYFKHFQPIFPIVHEPSFRPCKSNSILLLSICSVGSLFLGSPRAMEHGISMFERLQKANVSSWETLISSSQDACIAALQAALIGQAFGFLVGRPKDLAGIDFFHGGINAWARKANVYRINESPCDPLSLRGDGWETAWKKWVATEEKKRIALGIAMQDAELMKLHLHEPILRHDCERLPITDSDRLFAAPNAIHWKRLMIANYGCTNRTQRPKDTPCHSETIRIPKGVSNFGQCALLDSIGVLAYESHQPTVFELNKAKRCQELLVEWYNSYQSTHASNVVWDSPLTILWHASFIMLYANLDLLERACGRDGCEADLDALGYARQWAKSDEAKRCLLHAAYIQNSFQSMPIGSLSPIHVPLCLYHCGMVWFCFGKFGGDSKFSKKKAEAQFKSPEFQLLRPSVSQSLNVVFGNLQQWDPTDQTFKFIELLQRVPHWKLPSNLAATLLALVEEDQNMF</sequence>
<keyword evidence="2" id="KW-0862">Zinc</keyword>
<dbReference type="AlphaFoldDB" id="A0A2I2GLQ1"/>
<dbReference type="GO" id="GO:0003677">
    <property type="term" value="F:DNA binding"/>
    <property type="evidence" value="ECO:0007669"/>
    <property type="project" value="InterPro"/>
</dbReference>
<proteinExistence type="predicted"/>
<organism evidence="7 8">
    <name type="scientific">Aspergillus steynii IBT 23096</name>
    <dbReference type="NCBI Taxonomy" id="1392250"/>
    <lineage>
        <taxon>Eukaryota</taxon>
        <taxon>Fungi</taxon>
        <taxon>Dikarya</taxon>
        <taxon>Ascomycota</taxon>
        <taxon>Pezizomycotina</taxon>
        <taxon>Eurotiomycetes</taxon>
        <taxon>Eurotiomycetidae</taxon>
        <taxon>Eurotiales</taxon>
        <taxon>Aspergillaceae</taxon>
        <taxon>Aspergillus</taxon>
        <taxon>Aspergillus subgen. Circumdati</taxon>
    </lineage>
</organism>
<reference evidence="7 8" key="1">
    <citation type="submission" date="2016-12" db="EMBL/GenBank/DDBJ databases">
        <title>The genomes of Aspergillus section Nigri reveals drivers in fungal speciation.</title>
        <authorList>
            <consortium name="DOE Joint Genome Institute"/>
            <person name="Vesth T.C."/>
            <person name="Nybo J."/>
            <person name="Theobald S."/>
            <person name="Brandl J."/>
            <person name="Frisvad J.C."/>
            <person name="Nielsen K.F."/>
            <person name="Lyhne E.K."/>
            <person name="Kogle M.E."/>
            <person name="Kuo A."/>
            <person name="Riley R."/>
            <person name="Clum A."/>
            <person name="Nolan M."/>
            <person name="Lipzen A."/>
            <person name="Salamov A."/>
            <person name="Henrissat B."/>
            <person name="Wiebenga A."/>
            <person name="De Vries R.P."/>
            <person name="Grigoriev I.V."/>
            <person name="Mortensen U.H."/>
            <person name="Andersen M.R."/>
            <person name="Baker S.E."/>
        </authorList>
    </citation>
    <scope>NUCLEOTIDE SEQUENCE [LARGE SCALE GENOMIC DNA]</scope>
    <source>
        <strain evidence="7 8">IBT 23096</strain>
    </source>
</reference>
<feature type="domain" description="Xylanolytic transcriptional activator regulatory" evidence="6">
    <location>
        <begin position="237"/>
        <end position="412"/>
    </location>
</feature>
<keyword evidence="3" id="KW-0805">Transcription regulation</keyword>
<dbReference type="EMBL" id="MSFO01000001">
    <property type="protein sequence ID" value="PLB53808.1"/>
    <property type="molecule type" value="Genomic_DNA"/>
</dbReference>
<evidence type="ECO:0000256" key="5">
    <source>
        <dbReference type="ARBA" id="ARBA00023242"/>
    </source>
</evidence>
<evidence type="ECO:0000313" key="7">
    <source>
        <dbReference type="EMBL" id="PLB53808.1"/>
    </source>
</evidence>
<keyword evidence="1" id="KW-0479">Metal-binding</keyword>
<dbReference type="Pfam" id="PF04082">
    <property type="entry name" value="Fungal_trans"/>
    <property type="match status" value="1"/>
</dbReference>
<evidence type="ECO:0000256" key="1">
    <source>
        <dbReference type="ARBA" id="ARBA00022723"/>
    </source>
</evidence>
<gene>
    <name evidence="7" type="ORF">P170DRAFT_504723</name>
</gene>
<name>A0A2I2GLQ1_9EURO</name>
<accession>A0A2I2GLQ1</accession>
<keyword evidence="8" id="KW-1185">Reference proteome</keyword>
<evidence type="ECO:0000313" key="8">
    <source>
        <dbReference type="Proteomes" id="UP000234275"/>
    </source>
</evidence>
<dbReference type="Proteomes" id="UP000234275">
    <property type="component" value="Unassembled WGS sequence"/>
</dbReference>
<dbReference type="STRING" id="1392250.A0A2I2GLQ1"/>
<dbReference type="PANTHER" id="PTHR47660">
    <property type="entry name" value="TRANSCRIPTION FACTOR WITH C2H2 AND ZN(2)-CYS(6) DNA BINDING DOMAIN (EUROFUNG)-RELATED-RELATED"/>
    <property type="match status" value="1"/>
</dbReference>
<evidence type="ECO:0000259" key="6">
    <source>
        <dbReference type="Pfam" id="PF04082"/>
    </source>
</evidence>
<dbReference type="RefSeq" id="XP_024709110.1">
    <property type="nucleotide sequence ID" value="XM_024854220.1"/>
</dbReference>
<dbReference type="CDD" id="cd12148">
    <property type="entry name" value="fungal_TF_MHR"/>
    <property type="match status" value="1"/>
</dbReference>
<keyword evidence="4" id="KW-0804">Transcription</keyword>
<dbReference type="GO" id="GO:0006351">
    <property type="term" value="P:DNA-templated transcription"/>
    <property type="evidence" value="ECO:0007669"/>
    <property type="project" value="InterPro"/>
</dbReference>